<dbReference type="PROSITE" id="PS00478">
    <property type="entry name" value="LIM_DOMAIN_1"/>
    <property type="match status" value="2"/>
</dbReference>
<evidence type="ECO:0000256" key="1">
    <source>
        <dbReference type="ARBA" id="ARBA00022723"/>
    </source>
</evidence>
<evidence type="ECO:0000259" key="7">
    <source>
        <dbReference type="PROSITE" id="PS50023"/>
    </source>
</evidence>
<dbReference type="SMART" id="SM00132">
    <property type="entry name" value="LIM"/>
    <property type="match status" value="2"/>
</dbReference>
<protein>
    <recommendedName>
        <fullName evidence="7">LIM zinc-binding domain-containing protein</fullName>
    </recommendedName>
</protein>
<gene>
    <name evidence="8" type="ORF">BOTBODRAFT_65631</name>
</gene>
<dbReference type="Proteomes" id="UP000027195">
    <property type="component" value="Unassembled WGS sequence"/>
</dbReference>
<evidence type="ECO:0000313" key="8">
    <source>
        <dbReference type="EMBL" id="KDQ15274.1"/>
    </source>
</evidence>
<keyword evidence="1 5" id="KW-0479">Metal-binding</keyword>
<dbReference type="InParanoid" id="A0A067MIB2"/>
<dbReference type="GO" id="GO:0030695">
    <property type="term" value="F:GTPase regulator activity"/>
    <property type="evidence" value="ECO:0007669"/>
    <property type="project" value="UniProtKB-ARBA"/>
</dbReference>
<dbReference type="InterPro" id="IPR001781">
    <property type="entry name" value="Znf_LIM"/>
</dbReference>
<evidence type="ECO:0000256" key="4">
    <source>
        <dbReference type="ARBA" id="ARBA00023038"/>
    </source>
</evidence>
<keyword evidence="3 5" id="KW-0862">Zinc</keyword>
<dbReference type="Gene3D" id="2.10.110.10">
    <property type="entry name" value="Cysteine Rich Protein"/>
    <property type="match status" value="2"/>
</dbReference>
<dbReference type="PANTHER" id="PTHR24212">
    <property type="entry name" value="ZYXIN/TRIP6"/>
    <property type="match status" value="1"/>
</dbReference>
<feature type="region of interest" description="Disordered" evidence="6">
    <location>
        <begin position="136"/>
        <end position="172"/>
    </location>
</feature>
<feature type="domain" description="LIM zinc-binding" evidence="7">
    <location>
        <begin position="16"/>
        <end position="75"/>
    </location>
</feature>
<sequence length="172" mass="18801">MNNDTRFAGTPSTSHPVCGGCDNVMESETGGTVISFGSALWHIECFRCAECGNRITADADLRILANGSPVCANCTYHCGACNQKISDDAIMTGDESYHPACFTCRACARRIEELVFAKTIRGIYCMDCHRKRVARSRRHAEAKGKRDKSAEGDRKTKEKPQDAGLGTMQSKL</sequence>
<evidence type="ECO:0000256" key="5">
    <source>
        <dbReference type="PROSITE-ProRule" id="PRU00125"/>
    </source>
</evidence>
<keyword evidence="2" id="KW-0677">Repeat</keyword>
<accession>A0A067MIB2</accession>
<name>A0A067MIB2_BOTB1</name>
<evidence type="ECO:0000256" key="2">
    <source>
        <dbReference type="ARBA" id="ARBA00022737"/>
    </source>
</evidence>
<dbReference type="SUPFAM" id="SSF57716">
    <property type="entry name" value="Glucocorticoid receptor-like (DNA-binding domain)"/>
    <property type="match status" value="2"/>
</dbReference>
<evidence type="ECO:0000256" key="6">
    <source>
        <dbReference type="SAM" id="MobiDB-lite"/>
    </source>
</evidence>
<dbReference type="PROSITE" id="PS50023">
    <property type="entry name" value="LIM_DOMAIN_2"/>
    <property type="match status" value="2"/>
</dbReference>
<dbReference type="PANTHER" id="PTHR24212:SF8">
    <property type="entry name" value="LIM ZINC FINGER DOMAIN CONTAINING PROTEIN"/>
    <property type="match status" value="1"/>
</dbReference>
<dbReference type="EMBL" id="KL198033">
    <property type="protein sequence ID" value="KDQ15274.1"/>
    <property type="molecule type" value="Genomic_DNA"/>
</dbReference>
<keyword evidence="4 5" id="KW-0440">LIM domain</keyword>
<dbReference type="GO" id="GO:0046872">
    <property type="term" value="F:metal ion binding"/>
    <property type="evidence" value="ECO:0007669"/>
    <property type="project" value="UniProtKB-KW"/>
</dbReference>
<dbReference type="AlphaFoldDB" id="A0A067MIB2"/>
<dbReference type="HOGENOM" id="CLU_126333_0_0_1"/>
<feature type="domain" description="LIM zinc-binding" evidence="7">
    <location>
        <begin position="76"/>
        <end position="135"/>
    </location>
</feature>
<feature type="compositionally biased region" description="Basic and acidic residues" evidence="6">
    <location>
        <begin position="139"/>
        <end position="161"/>
    </location>
</feature>
<dbReference type="STRING" id="930990.A0A067MIB2"/>
<dbReference type="Pfam" id="PF00412">
    <property type="entry name" value="LIM"/>
    <property type="match status" value="2"/>
</dbReference>
<evidence type="ECO:0000256" key="3">
    <source>
        <dbReference type="ARBA" id="ARBA00022833"/>
    </source>
</evidence>
<keyword evidence="9" id="KW-1185">Reference proteome</keyword>
<organism evidence="8 9">
    <name type="scientific">Botryobasidium botryosum (strain FD-172 SS1)</name>
    <dbReference type="NCBI Taxonomy" id="930990"/>
    <lineage>
        <taxon>Eukaryota</taxon>
        <taxon>Fungi</taxon>
        <taxon>Dikarya</taxon>
        <taxon>Basidiomycota</taxon>
        <taxon>Agaricomycotina</taxon>
        <taxon>Agaricomycetes</taxon>
        <taxon>Cantharellales</taxon>
        <taxon>Botryobasidiaceae</taxon>
        <taxon>Botryobasidium</taxon>
    </lineage>
</organism>
<reference evidence="9" key="1">
    <citation type="journal article" date="2014" name="Proc. Natl. Acad. Sci. U.S.A.">
        <title>Extensive sampling of basidiomycete genomes demonstrates inadequacy of the white-rot/brown-rot paradigm for wood decay fungi.</title>
        <authorList>
            <person name="Riley R."/>
            <person name="Salamov A.A."/>
            <person name="Brown D.W."/>
            <person name="Nagy L.G."/>
            <person name="Floudas D."/>
            <person name="Held B.W."/>
            <person name="Levasseur A."/>
            <person name="Lombard V."/>
            <person name="Morin E."/>
            <person name="Otillar R."/>
            <person name="Lindquist E.A."/>
            <person name="Sun H."/>
            <person name="LaButti K.M."/>
            <person name="Schmutz J."/>
            <person name="Jabbour D."/>
            <person name="Luo H."/>
            <person name="Baker S.E."/>
            <person name="Pisabarro A.G."/>
            <person name="Walton J.D."/>
            <person name="Blanchette R.A."/>
            <person name="Henrissat B."/>
            <person name="Martin F."/>
            <person name="Cullen D."/>
            <person name="Hibbett D.S."/>
            <person name="Grigoriev I.V."/>
        </authorList>
    </citation>
    <scope>NUCLEOTIDE SEQUENCE [LARGE SCALE GENOMIC DNA]</scope>
    <source>
        <strain evidence="9">FD-172 SS1</strain>
    </source>
</reference>
<evidence type="ECO:0000313" key="9">
    <source>
        <dbReference type="Proteomes" id="UP000027195"/>
    </source>
</evidence>
<dbReference type="OrthoDB" id="2987153at2759"/>
<proteinExistence type="predicted"/>